<comment type="caution">
    <text evidence="1">The sequence shown here is derived from an EMBL/GenBank/DDBJ whole genome shotgun (WGS) entry which is preliminary data.</text>
</comment>
<evidence type="ECO:0000313" key="1">
    <source>
        <dbReference type="EMBL" id="KAL1197253.1"/>
    </source>
</evidence>
<organism evidence="1 2">
    <name type="scientific">Cardamine amara subsp. amara</name>
    <dbReference type="NCBI Taxonomy" id="228776"/>
    <lineage>
        <taxon>Eukaryota</taxon>
        <taxon>Viridiplantae</taxon>
        <taxon>Streptophyta</taxon>
        <taxon>Embryophyta</taxon>
        <taxon>Tracheophyta</taxon>
        <taxon>Spermatophyta</taxon>
        <taxon>Magnoliopsida</taxon>
        <taxon>eudicotyledons</taxon>
        <taxon>Gunneridae</taxon>
        <taxon>Pentapetalae</taxon>
        <taxon>rosids</taxon>
        <taxon>malvids</taxon>
        <taxon>Brassicales</taxon>
        <taxon>Brassicaceae</taxon>
        <taxon>Cardamineae</taxon>
        <taxon>Cardamine</taxon>
    </lineage>
</organism>
<name>A0ABD0ZRM1_CARAN</name>
<accession>A0ABD0ZRM1</accession>
<dbReference type="Proteomes" id="UP001558713">
    <property type="component" value="Unassembled WGS sequence"/>
</dbReference>
<keyword evidence="2" id="KW-1185">Reference proteome</keyword>
<gene>
    <name evidence="1" type="ORF">V5N11_003790</name>
</gene>
<protein>
    <submittedName>
        <fullName evidence="1">Uncharacterized protein</fullName>
    </submittedName>
</protein>
<sequence>MTLLVDNTRIVCHVTTKVPRNSHSPSLLYLFIIWSFVVNGKVKGHDVIFYVQNKCAFPLWPAAVPNSGHPMLASGGFNLSCGGIKRIDAPWGWNGIFGLEQVVISLQTGIKLAKRVIVTNVWNVMD</sequence>
<dbReference type="SUPFAM" id="SSF49870">
    <property type="entry name" value="Osmotin, thaumatin-like protein"/>
    <property type="match status" value="1"/>
</dbReference>
<dbReference type="EMBL" id="JBANAX010000692">
    <property type="protein sequence ID" value="KAL1197253.1"/>
    <property type="molecule type" value="Genomic_DNA"/>
</dbReference>
<dbReference type="AlphaFoldDB" id="A0ABD0ZRM1"/>
<reference evidence="1 2" key="1">
    <citation type="submission" date="2024-04" db="EMBL/GenBank/DDBJ databases">
        <title>Genome assembly C_amara_ONT_v2.</title>
        <authorList>
            <person name="Yant L."/>
            <person name="Moore C."/>
            <person name="Slenker M."/>
        </authorList>
    </citation>
    <scope>NUCLEOTIDE SEQUENCE [LARGE SCALE GENOMIC DNA]</scope>
    <source>
        <tissue evidence="1">Leaf</tissue>
    </source>
</reference>
<dbReference type="InterPro" id="IPR037176">
    <property type="entry name" value="Osmotin/thaumatin-like_sf"/>
</dbReference>
<proteinExistence type="predicted"/>
<evidence type="ECO:0000313" key="2">
    <source>
        <dbReference type="Proteomes" id="UP001558713"/>
    </source>
</evidence>
<dbReference type="Gene3D" id="2.60.110.10">
    <property type="entry name" value="Thaumatin"/>
    <property type="match status" value="1"/>
</dbReference>